<gene>
    <name evidence="2" type="ORF">RTO_24060</name>
</gene>
<name>D4M6N0_9FIRM</name>
<evidence type="ECO:0000313" key="3">
    <source>
        <dbReference type="Proteomes" id="UP000008956"/>
    </source>
</evidence>
<evidence type="ECO:0000313" key="2">
    <source>
        <dbReference type="EMBL" id="CBL26892.1"/>
    </source>
</evidence>
<protein>
    <submittedName>
        <fullName evidence="2">Uncharacterized protein</fullName>
    </submittedName>
</protein>
<feature type="transmembrane region" description="Helical" evidence="1">
    <location>
        <begin position="15"/>
        <end position="33"/>
    </location>
</feature>
<keyword evidence="1" id="KW-1133">Transmembrane helix</keyword>
<organism evidence="2 3">
    <name type="scientific">[Ruminococcus] torques L2-14</name>
    <dbReference type="NCBI Taxonomy" id="657313"/>
    <lineage>
        <taxon>Bacteria</taxon>
        <taxon>Bacillati</taxon>
        <taxon>Bacillota</taxon>
        <taxon>Clostridia</taxon>
        <taxon>Lachnospirales</taxon>
        <taxon>Lachnospiraceae</taxon>
        <taxon>Mediterraneibacter</taxon>
    </lineage>
</organism>
<dbReference type="EMBL" id="FP929055">
    <property type="protein sequence ID" value="CBL26892.1"/>
    <property type="molecule type" value="Genomic_DNA"/>
</dbReference>
<evidence type="ECO:0000256" key="1">
    <source>
        <dbReference type="SAM" id="Phobius"/>
    </source>
</evidence>
<sequence length="38" mass="4229">MTWIDLAVDTGTVNGKYWIFALGMKVMLGAFFFEKGGI</sequence>
<reference evidence="2 3" key="2">
    <citation type="submission" date="2010-03" db="EMBL/GenBank/DDBJ databases">
        <authorList>
            <person name="Pajon A."/>
        </authorList>
    </citation>
    <scope>NUCLEOTIDE SEQUENCE [LARGE SCALE GENOMIC DNA]</scope>
    <source>
        <strain evidence="2 3">L2-14</strain>
    </source>
</reference>
<dbReference type="Proteomes" id="UP000008956">
    <property type="component" value="Chromosome"/>
</dbReference>
<dbReference type="AlphaFoldDB" id="D4M6N0"/>
<reference evidence="2 3" key="1">
    <citation type="submission" date="2010-03" db="EMBL/GenBank/DDBJ databases">
        <title>The genome sequence of Ruminococcus torques L2-14.</title>
        <authorList>
            <consortium name="metaHIT consortium -- http://www.metahit.eu/"/>
            <person name="Pajon A."/>
            <person name="Turner K."/>
            <person name="Parkhill J."/>
            <person name="Duncan S."/>
            <person name="Flint H."/>
        </authorList>
    </citation>
    <scope>NUCLEOTIDE SEQUENCE [LARGE SCALE GENOMIC DNA]</scope>
    <source>
        <strain evidence="2 3">L2-14</strain>
    </source>
</reference>
<accession>D4M6N0</accession>
<keyword evidence="1" id="KW-0812">Transmembrane</keyword>
<dbReference type="KEGG" id="rto:RTO_24060"/>
<dbReference type="HOGENOM" id="CLU_3332585_0_0_9"/>
<keyword evidence="1" id="KW-0472">Membrane</keyword>
<proteinExistence type="predicted"/>